<dbReference type="GO" id="GO:0016020">
    <property type="term" value="C:membrane"/>
    <property type="evidence" value="ECO:0007669"/>
    <property type="project" value="InterPro"/>
</dbReference>
<organism evidence="2 3">
    <name type="scientific">Petromyzon marinus</name>
    <name type="common">Sea lamprey</name>
    <dbReference type="NCBI Taxonomy" id="7757"/>
    <lineage>
        <taxon>Eukaryota</taxon>
        <taxon>Metazoa</taxon>
        <taxon>Chordata</taxon>
        <taxon>Craniata</taxon>
        <taxon>Vertebrata</taxon>
        <taxon>Cyclostomata</taxon>
        <taxon>Hyperoartia</taxon>
        <taxon>Petromyzontiformes</taxon>
        <taxon>Petromyzontidae</taxon>
        <taxon>Petromyzon</taxon>
    </lineage>
</organism>
<dbReference type="RefSeq" id="XP_032800168.1">
    <property type="nucleotide sequence ID" value="XM_032944277.1"/>
</dbReference>
<feature type="transmembrane region" description="Helical" evidence="1">
    <location>
        <begin position="12"/>
        <end position="32"/>
    </location>
</feature>
<keyword evidence="1" id="KW-0472">Membrane</keyword>
<dbReference type="GO" id="GO:0008381">
    <property type="term" value="F:mechanosensitive monoatomic ion channel activity"/>
    <property type="evidence" value="ECO:0007669"/>
    <property type="project" value="InterPro"/>
</dbReference>
<dbReference type="PANTHER" id="PTHR47049:SF2">
    <property type="entry name" value="PIEZO-TYPE MECHANOSENSITIVE ION CHANNEL HOMOLOG"/>
    <property type="match status" value="1"/>
</dbReference>
<keyword evidence="1" id="KW-0812">Transmembrane</keyword>
<dbReference type="KEGG" id="pmrn:116937189"/>
<keyword evidence="2" id="KW-1185">Reference proteome</keyword>
<reference evidence="3" key="1">
    <citation type="submission" date="2025-08" db="UniProtKB">
        <authorList>
            <consortium name="RefSeq"/>
        </authorList>
    </citation>
    <scope>IDENTIFICATION</scope>
    <source>
        <tissue evidence="3">Sperm</tissue>
    </source>
</reference>
<accession>A0AAJ7WKR8</accession>
<protein>
    <submittedName>
        <fullName evidence="3">Piezo-type mechanosensitive ion channel component 2-like</fullName>
    </submittedName>
</protein>
<dbReference type="InterPro" id="IPR027272">
    <property type="entry name" value="Piezo"/>
</dbReference>
<proteinExistence type="predicted"/>
<dbReference type="AlphaFoldDB" id="A0AAJ7WKR8"/>
<sequence>MQHNSVLQRVVNALRFTLALLLALLDSFVTWLDSVSREYIDISAVLMIERYLLAKELKKVWVWCQRRVRERVRERV</sequence>
<dbReference type="PANTHER" id="PTHR47049">
    <property type="entry name" value="PIEZO-TYPE MECHANOSENSITIVE ION CHANNEL HOMOLOG"/>
    <property type="match status" value="1"/>
</dbReference>
<gene>
    <name evidence="3" type="primary">LOC116937189</name>
</gene>
<name>A0AAJ7WKR8_PETMA</name>
<evidence type="ECO:0000256" key="1">
    <source>
        <dbReference type="SAM" id="Phobius"/>
    </source>
</evidence>
<evidence type="ECO:0000313" key="2">
    <source>
        <dbReference type="Proteomes" id="UP001318040"/>
    </source>
</evidence>
<evidence type="ECO:0000313" key="3">
    <source>
        <dbReference type="RefSeq" id="XP_032800168.1"/>
    </source>
</evidence>
<keyword evidence="1" id="KW-1133">Transmembrane helix</keyword>
<dbReference type="Proteomes" id="UP001318040">
    <property type="component" value="Unplaced"/>
</dbReference>